<accession>A0A5C3LTC5</accession>
<feature type="compositionally biased region" description="Acidic residues" evidence="2">
    <location>
        <begin position="148"/>
        <end position="157"/>
    </location>
</feature>
<dbReference type="AlphaFoldDB" id="A0A5C3LTC5"/>
<evidence type="ECO:0000256" key="1">
    <source>
        <dbReference type="SAM" id="Coils"/>
    </source>
</evidence>
<protein>
    <submittedName>
        <fullName evidence="3">Uncharacterized protein</fullName>
    </submittedName>
</protein>
<dbReference type="Proteomes" id="UP000308652">
    <property type="component" value="Unassembled WGS sequence"/>
</dbReference>
<dbReference type="EMBL" id="ML213617">
    <property type="protein sequence ID" value="TFK36025.1"/>
    <property type="molecule type" value="Genomic_DNA"/>
</dbReference>
<evidence type="ECO:0000256" key="2">
    <source>
        <dbReference type="SAM" id="MobiDB-lite"/>
    </source>
</evidence>
<reference evidence="3 4" key="1">
    <citation type="journal article" date="2019" name="Nat. Ecol. Evol.">
        <title>Megaphylogeny resolves global patterns of mushroom evolution.</title>
        <authorList>
            <person name="Varga T."/>
            <person name="Krizsan K."/>
            <person name="Foldi C."/>
            <person name="Dima B."/>
            <person name="Sanchez-Garcia M."/>
            <person name="Sanchez-Ramirez S."/>
            <person name="Szollosi G.J."/>
            <person name="Szarkandi J.G."/>
            <person name="Papp V."/>
            <person name="Albert L."/>
            <person name="Andreopoulos W."/>
            <person name="Angelini C."/>
            <person name="Antonin V."/>
            <person name="Barry K.W."/>
            <person name="Bougher N.L."/>
            <person name="Buchanan P."/>
            <person name="Buyck B."/>
            <person name="Bense V."/>
            <person name="Catcheside P."/>
            <person name="Chovatia M."/>
            <person name="Cooper J."/>
            <person name="Damon W."/>
            <person name="Desjardin D."/>
            <person name="Finy P."/>
            <person name="Geml J."/>
            <person name="Haridas S."/>
            <person name="Hughes K."/>
            <person name="Justo A."/>
            <person name="Karasinski D."/>
            <person name="Kautmanova I."/>
            <person name="Kiss B."/>
            <person name="Kocsube S."/>
            <person name="Kotiranta H."/>
            <person name="LaButti K.M."/>
            <person name="Lechner B.E."/>
            <person name="Liimatainen K."/>
            <person name="Lipzen A."/>
            <person name="Lukacs Z."/>
            <person name="Mihaltcheva S."/>
            <person name="Morgado L.N."/>
            <person name="Niskanen T."/>
            <person name="Noordeloos M.E."/>
            <person name="Ohm R.A."/>
            <person name="Ortiz-Santana B."/>
            <person name="Ovrebo C."/>
            <person name="Racz N."/>
            <person name="Riley R."/>
            <person name="Savchenko A."/>
            <person name="Shiryaev A."/>
            <person name="Soop K."/>
            <person name="Spirin V."/>
            <person name="Szebenyi C."/>
            <person name="Tomsovsky M."/>
            <person name="Tulloss R.E."/>
            <person name="Uehling J."/>
            <person name="Grigoriev I.V."/>
            <person name="Vagvolgyi C."/>
            <person name="Papp T."/>
            <person name="Martin F.M."/>
            <person name="Miettinen O."/>
            <person name="Hibbett D.S."/>
            <person name="Nagy L.G."/>
        </authorList>
    </citation>
    <scope>NUCLEOTIDE SEQUENCE [LARGE SCALE GENOMIC DNA]</scope>
    <source>
        <strain evidence="3 4">CBS 166.37</strain>
    </source>
</reference>
<feature type="region of interest" description="Disordered" evidence="2">
    <location>
        <begin position="142"/>
        <end position="178"/>
    </location>
</feature>
<feature type="coiled-coil region" evidence="1">
    <location>
        <begin position="776"/>
        <end position="803"/>
    </location>
</feature>
<sequence length="902" mass="99975">MAACDDNTAFLLAVLHAKIAEYRDKTFTQDYICTNALKFLSTDWIVVAELKQFLATHEAHVEHTSKLLPIVKNASRSIDICIPIKQDPAVNVTSNALSVKKEAIEHIDLTDVDSPTTSHTTSIRSVKTRLISENGHETIEILSSNSEDNLEDPEDQQNSDIPMEALKGSGGYETDTDIEMGSHNEEEASLHSTSPSDFDFEDDWIVKPEDLAPSGTIWLDPILRIKTDYILDLCDVKYDIHDENMDELLTVDAIVKNKDQDSWTGTTGEADSKVSLEIFTEHNLLVLVVMIVSKLTPNLWMLSTLNWILSLWKQLCSLRFWFIIHSAPCSACDSDGALCDGNPIMKACKQTESQQKHYFIACNQWSPSFCDGHCSHSIPDDVEESLLAQLFAGKTLEGFSEGPVYCSCVIPKHIGGRVKRCYYPHYRDGKIAKMIKHKCNAAKVGYIPMDTNLHMICIVPTVDKPHTHPILPAIKTTHDIRKLYIDCIWAAGVEGATVRLVDNAPSTQLIMGCTTPALLAPALQNSHVKQDLVNKQKSKQYPSGFGVAGIMDLMKKDLSKPIEDCYIHSIITMPGGGLLIFTLHQYLASLIHYEHVYSFNVDTTFQCTVGDMNEWEVHLSEGGNLLSLGVDLKAAQVLRAGDSFLPTNKPGYSNINVTTDWWAHKVNNTWILPAIIQCCSGITTEDWVLTKATTNIGEGQHHWTNIHTGTKLTLLEAIVSACKLDNEVVAEIKASLTSGVLKNQHNDSYNCVSRQASWASNAACKKCETDERDDALSKVNHQIEALTREKKDNDERLKALKAAKAESCSSGCIKSLHKENIKAHNAVKPYNIDYIMSSNATASSQSVPNATLANDTYQTSFQNDFDSLIMTAFPVLEVSPSKAHPFVVQGHSFLPNITKLVL</sequence>
<evidence type="ECO:0000313" key="3">
    <source>
        <dbReference type="EMBL" id="TFK36025.1"/>
    </source>
</evidence>
<keyword evidence="1" id="KW-0175">Coiled coil</keyword>
<keyword evidence="4" id="KW-1185">Reference proteome</keyword>
<proteinExistence type="predicted"/>
<organism evidence="3 4">
    <name type="scientific">Crucibulum laeve</name>
    <dbReference type="NCBI Taxonomy" id="68775"/>
    <lineage>
        <taxon>Eukaryota</taxon>
        <taxon>Fungi</taxon>
        <taxon>Dikarya</taxon>
        <taxon>Basidiomycota</taxon>
        <taxon>Agaricomycotina</taxon>
        <taxon>Agaricomycetes</taxon>
        <taxon>Agaricomycetidae</taxon>
        <taxon>Agaricales</taxon>
        <taxon>Agaricineae</taxon>
        <taxon>Nidulariaceae</taxon>
        <taxon>Crucibulum</taxon>
    </lineage>
</organism>
<gene>
    <name evidence="3" type="ORF">BDQ12DRAFT_668164</name>
</gene>
<dbReference type="OrthoDB" id="2976708at2759"/>
<evidence type="ECO:0000313" key="4">
    <source>
        <dbReference type="Proteomes" id="UP000308652"/>
    </source>
</evidence>
<name>A0A5C3LTC5_9AGAR</name>